<proteinExistence type="predicted"/>
<accession>A0AAP2D8H1</accession>
<evidence type="ECO:0000313" key="1">
    <source>
        <dbReference type="EMBL" id="MBT1687418.1"/>
    </source>
</evidence>
<dbReference type="AlphaFoldDB" id="A0AAP2D8H1"/>
<evidence type="ECO:0000313" key="2">
    <source>
        <dbReference type="Proteomes" id="UP001319180"/>
    </source>
</evidence>
<name>A0AAP2D8H1_9BACT</name>
<organism evidence="1 2">
    <name type="scientific">Dawidia soli</name>
    <dbReference type="NCBI Taxonomy" id="2782352"/>
    <lineage>
        <taxon>Bacteria</taxon>
        <taxon>Pseudomonadati</taxon>
        <taxon>Bacteroidota</taxon>
        <taxon>Cytophagia</taxon>
        <taxon>Cytophagales</taxon>
        <taxon>Chryseotaleaceae</taxon>
        <taxon>Dawidia</taxon>
    </lineage>
</organism>
<dbReference type="InterPro" id="IPR029063">
    <property type="entry name" value="SAM-dependent_MTases_sf"/>
</dbReference>
<keyword evidence="2" id="KW-1185">Reference proteome</keyword>
<dbReference type="SUPFAM" id="SSF53335">
    <property type="entry name" value="S-adenosyl-L-methionine-dependent methyltransferases"/>
    <property type="match status" value="1"/>
</dbReference>
<dbReference type="EMBL" id="JAHESC010000016">
    <property type="protein sequence ID" value="MBT1687418.1"/>
    <property type="molecule type" value="Genomic_DNA"/>
</dbReference>
<comment type="caution">
    <text evidence="1">The sequence shown here is derived from an EMBL/GenBank/DDBJ whole genome shotgun (WGS) entry which is preliminary data.</text>
</comment>
<dbReference type="Gene3D" id="3.40.50.150">
    <property type="entry name" value="Vaccinia Virus protein VP39"/>
    <property type="match status" value="1"/>
</dbReference>
<dbReference type="RefSeq" id="WP_254090646.1">
    <property type="nucleotide sequence ID" value="NZ_JAHESC010000016.1"/>
</dbReference>
<dbReference type="Proteomes" id="UP001319180">
    <property type="component" value="Unassembled WGS sequence"/>
</dbReference>
<gene>
    <name evidence="1" type="ORF">KK078_12685</name>
</gene>
<reference evidence="1 2" key="1">
    <citation type="submission" date="2021-05" db="EMBL/GenBank/DDBJ databases">
        <title>A Polyphasic approach of four new species of the genus Ohtaekwangia: Ohtaekwangia histidinii sp. nov., Ohtaekwangia cretensis sp. nov., Ohtaekwangia indiensis sp. nov., Ohtaekwangia reichenbachii sp. nov. from diverse environment.</title>
        <authorList>
            <person name="Octaviana S."/>
        </authorList>
    </citation>
    <scope>NUCLEOTIDE SEQUENCE [LARGE SCALE GENOMIC DNA]</scope>
    <source>
        <strain evidence="1 2">PWU37</strain>
    </source>
</reference>
<sequence length="268" mass="30777">MGAPFDHIAAPYDAAFPQGAIGQLQRKHIWAYLQQVIHRLPGLDILELHQGSDEDALLFGSRGFTLVATDVTEEVARVIDPPSRQYSMPSKISSQCLDPYHPEETLFDKHYHLIFSHTGGLNALDPASLQRLLRQAATLLAPGGRLVAVVMPKWCLWEVLYFLITGRFRRIFRPWSARQSDGISPVLREFFYTPHQLKRLARQEFEVVAIKSVGFALPPVCLENVFGPRKTLLKFLNRWEERLRRFSFLAGMGDRYIIDLRKRAPRKR</sequence>
<protein>
    <submittedName>
        <fullName evidence="1">Uncharacterized protein</fullName>
    </submittedName>
</protein>